<protein>
    <submittedName>
        <fullName evidence="11">Bud site selection protein 20</fullName>
    </submittedName>
</protein>
<organism evidence="11 12">
    <name type="scientific">Fasciola hepatica</name>
    <name type="common">Liver fluke</name>
    <dbReference type="NCBI Taxonomy" id="6192"/>
    <lineage>
        <taxon>Eukaryota</taxon>
        <taxon>Metazoa</taxon>
        <taxon>Spiralia</taxon>
        <taxon>Lophotrochozoa</taxon>
        <taxon>Platyhelminthes</taxon>
        <taxon>Trematoda</taxon>
        <taxon>Digenea</taxon>
        <taxon>Plagiorchiida</taxon>
        <taxon>Echinostomata</taxon>
        <taxon>Echinostomatoidea</taxon>
        <taxon>Fasciolidae</taxon>
        <taxon>Fasciola</taxon>
    </lineage>
</organism>
<dbReference type="InterPro" id="IPR051879">
    <property type="entry name" value="C2H2-ZF_Maturation_Protein"/>
</dbReference>
<keyword evidence="4" id="KW-0690">Ribosome biogenesis</keyword>
<gene>
    <name evidence="11" type="ORF">D915_009558</name>
</gene>
<dbReference type="GO" id="GO:0008270">
    <property type="term" value="F:zinc ion binding"/>
    <property type="evidence" value="ECO:0007669"/>
    <property type="project" value="UniProtKB-KW"/>
</dbReference>
<comment type="subcellular location">
    <subcellularLocation>
        <location evidence="2">Cytoplasm</location>
    </subcellularLocation>
    <subcellularLocation>
        <location evidence="1">Nucleus</location>
    </subcellularLocation>
</comment>
<keyword evidence="8" id="KW-0539">Nucleus</keyword>
<comment type="caution">
    <text evidence="11">The sequence shown here is derived from an EMBL/GenBank/DDBJ whole genome shotgun (WGS) entry which is preliminary data.</text>
</comment>
<dbReference type="GO" id="GO:0005634">
    <property type="term" value="C:nucleus"/>
    <property type="evidence" value="ECO:0007669"/>
    <property type="project" value="UniProtKB-SubCell"/>
</dbReference>
<keyword evidence="5" id="KW-0479">Metal-binding</keyword>
<keyword evidence="6" id="KW-0863">Zinc-finger</keyword>
<dbReference type="GO" id="GO:0043021">
    <property type="term" value="F:ribonucleoprotein complex binding"/>
    <property type="evidence" value="ECO:0007669"/>
    <property type="project" value="UniProtKB-ARBA"/>
</dbReference>
<evidence type="ECO:0000256" key="2">
    <source>
        <dbReference type="ARBA" id="ARBA00004496"/>
    </source>
</evidence>
<dbReference type="InterPro" id="IPR022755">
    <property type="entry name" value="Znf_C2H2_jaz"/>
</dbReference>
<keyword evidence="12" id="KW-1185">Reference proteome</keyword>
<name>A0A2H1BV27_FASHE</name>
<evidence type="ECO:0000256" key="9">
    <source>
        <dbReference type="ARBA" id="ARBA00038064"/>
    </source>
</evidence>
<dbReference type="FunFam" id="3.30.160.60:FF:000299">
    <property type="entry name" value="Zinc finger protein 593"/>
    <property type="match status" value="1"/>
</dbReference>
<evidence type="ECO:0000256" key="6">
    <source>
        <dbReference type="ARBA" id="ARBA00022771"/>
    </source>
</evidence>
<evidence type="ECO:0000313" key="11">
    <source>
        <dbReference type="EMBL" id="THD19592.1"/>
    </source>
</evidence>
<dbReference type="Gene3D" id="3.30.160.60">
    <property type="entry name" value="Classic Zinc Finger"/>
    <property type="match status" value="1"/>
</dbReference>
<dbReference type="GO" id="GO:0042254">
    <property type="term" value="P:ribosome biogenesis"/>
    <property type="evidence" value="ECO:0007669"/>
    <property type="project" value="UniProtKB-KW"/>
</dbReference>
<feature type="compositionally biased region" description="Basic and acidic residues" evidence="10">
    <location>
        <begin position="81"/>
        <end position="106"/>
    </location>
</feature>
<evidence type="ECO:0000256" key="8">
    <source>
        <dbReference type="ARBA" id="ARBA00023242"/>
    </source>
</evidence>
<dbReference type="InterPro" id="IPR013087">
    <property type="entry name" value="Znf_C2H2_type"/>
</dbReference>
<dbReference type="PROSITE" id="PS00028">
    <property type="entry name" value="ZINC_FINGER_C2H2_1"/>
    <property type="match status" value="1"/>
</dbReference>
<keyword evidence="3" id="KW-0963">Cytoplasm</keyword>
<dbReference type="InterPro" id="IPR036236">
    <property type="entry name" value="Znf_C2H2_sf"/>
</dbReference>
<dbReference type="PANTHER" id="PTHR46095:SF1">
    <property type="entry name" value="ZINC FINGER PROTEIN 593"/>
    <property type="match status" value="1"/>
</dbReference>
<evidence type="ECO:0000256" key="10">
    <source>
        <dbReference type="SAM" id="MobiDB-lite"/>
    </source>
</evidence>
<evidence type="ECO:0000313" key="12">
    <source>
        <dbReference type="Proteomes" id="UP000230066"/>
    </source>
</evidence>
<comment type="similarity">
    <text evidence="9">Belongs to the ZNF593/BUD20 C2H2-type zinc-finger protein family.</text>
</comment>
<dbReference type="EMBL" id="JXXN02006050">
    <property type="protein sequence ID" value="THD19592.1"/>
    <property type="molecule type" value="Genomic_DNA"/>
</dbReference>
<evidence type="ECO:0000256" key="1">
    <source>
        <dbReference type="ARBA" id="ARBA00004123"/>
    </source>
</evidence>
<dbReference type="GO" id="GO:0005737">
    <property type="term" value="C:cytoplasm"/>
    <property type="evidence" value="ECO:0007669"/>
    <property type="project" value="UniProtKB-SubCell"/>
</dbReference>
<keyword evidence="7" id="KW-0862">Zinc</keyword>
<evidence type="ECO:0000256" key="5">
    <source>
        <dbReference type="ARBA" id="ARBA00022723"/>
    </source>
</evidence>
<proteinExistence type="inferred from homology"/>
<feature type="region of interest" description="Disordered" evidence="10">
    <location>
        <begin position="72"/>
        <end position="136"/>
    </location>
</feature>
<reference evidence="11" key="1">
    <citation type="submission" date="2019-03" db="EMBL/GenBank/DDBJ databases">
        <title>Improved annotation for the trematode Fasciola hepatica.</title>
        <authorList>
            <person name="Choi Y.-J."/>
            <person name="Martin J."/>
            <person name="Mitreva M."/>
        </authorList>
    </citation>
    <scope>NUCLEOTIDE SEQUENCE [LARGE SCALE GENOMIC DNA]</scope>
</reference>
<dbReference type="PANTHER" id="PTHR46095">
    <property type="entry name" value="ZINC FINGER PROTEIN 593"/>
    <property type="match status" value="1"/>
</dbReference>
<dbReference type="AlphaFoldDB" id="A0A2H1BV27"/>
<sequence>MGRKGVRNTRYKVKNRSRDIDQVWEDVKEENVDRRLAEATEINEDLPGMGKYFCVSCSKYFVDQLTLDVHRSSKPHKRRLKTLEETPHSQDDADRAAGLTKEDPHLTTKRRRTHPVPLPSVAESVPSTEPAYVFAE</sequence>
<dbReference type="Proteomes" id="UP000230066">
    <property type="component" value="Unassembled WGS sequence"/>
</dbReference>
<accession>A0A2H1BV27</accession>
<dbReference type="Pfam" id="PF12171">
    <property type="entry name" value="zf-C2H2_jaz"/>
    <property type="match status" value="1"/>
</dbReference>
<evidence type="ECO:0000256" key="7">
    <source>
        <dbReference type="ARBA" id="ARBA00022833"/>
    </source>
</evidence>
<dbReference type="SUPFAM" id="SSF57667">
    <property type="entry name" value="beta-beta-alpha zinc fingers"/>
    <property type="match status" value="1"/>
</dbReference>
<evidence type="ECO:0000256" key="4">
    <source>
        <dbReference type="ARBA" id="ARBA00022517"/>
    </source>
</evidence>
<evidence type="ECO:0000256" key="3">
    <source>
        <dbReference type="ARBA" id="ARBA00022490"/>
    </source>
</evidence>